<organism evidence="12 13">
    <name type="scientific">Trifolium subterraneum</name>
    <name type="common">Subterranean clover</name>
    <dbReference type="NCBI Taxonomy" id="3900"/>
    <lineage>
        <taxon>Eukaryota</taxon>
        <taxon>Viridiplantae</taxon>
        <taxon>Streptophyta</taxon>
        <taxon>Embryophyta</taxon>
        <taxon>Tracheophyta</taxon>
        <taxon>Spermatophyta</taxon>
        <taxon>Magnoliopsida</taxon>
        <taxon>eudicotyledons</taxon>
        <taxon>Gunneridae</taxon>
        <taxon>Pentapetalae</taxon>
        <taxon>rosids</taxon>
        <taxon>fabids</taxon>
        <taxon>Fabales</taxon>
        <taxon>Fabaceae</taxon>
        <taxon>Papilionoideae</taxon>
        <taxon>50 kb inversion clade</taxon>
        <taxon>NPAAA clade</taxon>
        <taxon>Hologalegina</taxon>
        <taxon>IRL clade</taxon>
        <taxon>Trifolieae</taxon>
        <taxon>Trifolium</taxon>
    </lineage>
</organism>
<dbReference type="InterPro" id="IPR006153">
    <property type="entry name" value="Cation/H_exchanger_TM"/>
</dbReference>
<keyword evidence="2" id="KW-0813">Transport</keyword>
<keyword evidence="8 10" id="KW-0472">Membrane</keyword>
<sequence>MAEDGLSILACYNVTFSSTNDIWMTDDVMVKRVPLLCLQIAYDLLVSRFFYFILKPIRAPLIVAQILAGFSVSPTLLGNFKPIFNLFYDQQGILAIETFANLGILYYVFLSGLEMNSDVILRSRKKGTSIAVAGIVTSMLLGVGLLTVQHKLEDENDAFSLTPKENHKESYLFYCLALSVTGFPVLARILAKLKLLYTKLGKDALTAAMLTDAYDCLGTHPIVGAFVFGLILPHGKFADMVMEMSDDFVSGILCPVFFAGFGFRLNLPFLFQQRSAGLMMVVVVLLCIPKVLSSLIVTFFFGIPARDGLAIGLLLNTKGVMAVILLNVAWDKKILDPYCFMVMMLAIVLMTVIVSPLISAIYQPKFRFMQSQLKTMEKLRFDMELLVVACVHNTKHANSMIHVLEATNATRVSPIHVSVLHLVELTRHGTAILVSQMDHSDSTVGTETTNYGSQSDVMQKELDEEYLISFRHKAVNNNDSIVYSEKEVQSDTGEEIPTLLNEIDKPGYDLYIVGQGSGKDMKIFSSLFEWCDHPELGVVGDILASTSFGSQSSVLIVQQYTVGRKTAVKQCHRKSKTGPEIL</sequence>
<dbReference type="PANTHER" id="PTHR32468:SF166">
    <property type="entry name" value="CATION_H+ EXCHANGER 3"/>
    <property type="match status" value="1"/>
</dbReference>
<dbReference type="GO" id="GO:1902600">
    <property type="term" value="P:proton transmembrane transport"/>
    <property type="evidence" value="ECO:0007669"/>
    <property type="project" value="InterPro"/>
</dbReference>
<evidence type="ECO:0000256" key="10">
    <source>
        <dbReference type="SAM" id="Phobius"/>
    </source>
</evidence>
<evidence type="ECO:0000256" key="4">
    <source>
        <dbReference type="ARBA" id="ARBA00022692"/>
    </source>
</evidence>
<evidence type="ECO:0000259" key="11">
    <source>
        <dbReference type="Pfam" id="PF00999"/>
    </source>
</evidence>
<dbReference type="EMBL" id="DF973944">
    <property type="protein sequence ID" value="GAU42871.1"/>
    <property type="molecule type" value="Genomic_DNA"/>
</dbReference>
<dbReference type="OrthoDB" id="1412231at2759"/>
<keyword evidence="7" id="KW-0406">Ion transport</keyword>
<dbReference type="Gene3D" id="1.20.1530.20">
    <property type="match status" value="2"/>
</dbReference>
<gene>
    <name evidence="12" type="ORF">TSUD_13390</name>
</gene>
<feature type="domain" description="Cation/H+ exchanger transmembrane" evidence="11">
    <location>
        <begin position="215"/>
        <end position="357"/>
    </location>
</feature>
<feature type="transmembrane region" description="Helical" evidence="10">
    <location>
        <begin position="309"/>
        <end position="330"/>
    </location>
</feature>
<dbReference type="Proteomes" id="UP000242715">
    <property type="component" value="Unassembled WGS sequence"/>
</dbReference>
<evidence type="ECO:0000256" key="2">
    <source>
        <dbReference type="ARBA" id="ARBA00022448"/>
    </source>
</evidence>
<evidence type="ECO:0000313" key="12">
    <source>
        <dbReference type="EMBL" id="GAU42871.1"/>
    </source>
</evidence>
<evidence type="ECO:0000256" key="6">
    <source>
        <dbReference type="ARBA" id="ARBA00022989"/>
    </source>
</evidence>
<feature type="transmembrane region" description="Helical" evidence="10">
    <location>
        <begin position="92"/>
        <end position="109"/>
    </location>
</feature>
<feature type="transmembrane region" description="Helical" evidence="10">
    <location>
        <begin position="212"/>
        <end position="232"/>
    </location>
</feature>
<feature type="transmembrane region" description="Helical" evidence="10">
    <location>
        <begin position="33"/>
        <end position="54"/>
    </location>
</feature>
<dbReference type="InterPro" id="IPR038770">
    <property type="entry name" value="Na+/solute_symporter_sf"/>
</dbReference>
<dbReference type="GO" id="GO:0006885">
    <property type="term" value="P:regulation of pH"/>
    <property type="evidence" value="ECO:0007669"/>
    <property type="project" value="TreeGrafter"/>
</dbReference>
<evidence type="ECO:0000313" key="13">
    <source>
        <dbReference type="Proteomes" id="UP000242715"/>
    </source>
</evidence>
<keyword evidence="6 10" id="KW-1133">Transmembrane helix</keyword>
<dbReference type="AlphaFoldDB" id="A0A2Z6NGJ3"/>
<evidence type="ECO:0000256" key="9">
    <source>
        <dbReference type="ARBA" id="ARBA00038341"/>
    </source>
</evidence>
<dbReference type="InterPro" id="IPR050794">
    <property type="entry name" value="CPA2_transporter"/>
</dbReference>
<reference evidence="13" key="1">
    <citation type="journal article" date="2017" name="Front. Plant Sci.">
        <title>Climate Clever Clovers: New Paradigm to Reduce the Environmental Footprint of Ruminants by Breeding Low Methanogenic Forages Utilizing Haplotype Variation.</title>
        <authorList>
            <person name="Kaur P."/>
            <person name="Appels R."/>
            <person name="Bayer P.E."/>
            <person name="Keeble-Gagnere G."/>
            <person name="Wang J."/>
            <person name="Hirakawa H."/>
            <person name="Shirasawa K."/>
            <person name="Vercoe P."/>
            <person name="Stefanova K."/>
            <person name="Durmic Z."/>
            <person name="Nichols P."/>
            <person name="Revell C."/>
            <person name="Isobe S.N."/>
            <person name="Edwards D."/>
            <person name="Erskine W."/>
        </authorList>
    </citation>
    <scope>NUCLEOTIDE SEQUENCE [LARGE SCALE GENOMIC DNA]</scope>
    <source>
        <strain evidence="13">cv. Daliak</strain>
    </source>
</reference>
<keyword evidence="5" id="KW-0630">Potassium</keyword>
<accession>A0A2Z6NGJ3</accession>
<feature type="transmembrane region" description="Helical" evidence="10">
    <location>
        <begin position="171"/>
        <end position="191"/>
    </location>
</feature>
<dbReference type="GO" id="GO:0006813">
    <property type="term" value="P:potassium ion transport"/>
    <property type="evidence" value="ECO:0007669"/>
    <property type="project" value="UniProtKB-KW"/>
</dbReference>
<dbReference type="PANTHER" id="PTHR32468">
    <property type="entry name" value="CATION/H + ANTIPORTER"/>
    <property type="match status" value="1"/>
</dbReference>
<evidence type="ECO:0000256" key="1">
    <source>
        <dbReference type="ARBA" id="ARBA00004141"/>
    </source>
</evidence>
<dbReference type="GO" id="GO:0012505">
    <property type="term" value="C:endomembrane system"/>
    <property type="evidence" value="ECO:0007669"/>
    <property type="project" value="TreeGrafter"/>
</dbReference>
<feature type="transmembrane region" description="Helical" evidence="10">
    <location>
        <begin position="248"/>
        <end position="267"/>
    </location>
</feature>
<comment type="similarity">
    <text evidence="9">Belongs to the monovalent cation:proton antiporter 2 (CPA2) transporter (TC 2.A.37) family. CHX (TC 2.A.37.4) subfamily.</text>
</comment>
<evidence type="ECO:0000256" key="7">
    <source>
        <dbReference type="ARBA" id="ARBA00023065"/>
    </source>
</evidence>
<feature type="transmembrane region" description="Helical" evidence="10">
    <location>
        <begin position="130"/>
        <end position="151"/>
    </location>
</feature>
<proteinExistence type="inferred from homology"/>
<dbReference type="GO" id="GO:0016020">
    <property type="term" value="C:membrane"/>
    <property type="evidence" value="ECO:0007669"/>
    <property type="project" value="UniProtKB-SubCell"/>
</dbReference>
<evidence type="ECO:0000256" key="5">
    <source>
        <dbReference type="ARBA" id="ARBA00022958"/>
    </source>
</evidence>
<keyword evidence="13" id="KW-1185">Reference proteome</keyword>
<name>A0A2Z6NGJ3_TRISU</name>
<evidence type="ECO:0000256" key="3">
    <source>
        <dbReference type="ARBA" id="ARBA00022538"/>
    </source>
</evidence>
<feature type="transmembrane region" description="Helical" evidence="10">
    <location>
        <begin position="342"/>
        <end position="362"/>
    </location>
</feature>
<feature type="transmembrane region" description="Helical" evidence="10">
    <location>
        <begin position="61"/>
        <end position="80"/>
    </location>
</feature>
<dbReference type="Pfam" id="PF00999">
    <property type="entry name" value="Na_H_Exchanger"/>
    <property type="match status" value="2"/>
</dbReference>
<protein>
    <recommendedName>
        <fullName evidence="11">Cation/H+ exchanger transmembrane domain-containing protein</fullName>
    </recommendedName>
</protein>
<comment type="subcellular location">
    <subcellularLocation>
        <location evidence="1">Membrane</location>
        <topology evidence="1">Multi-pass membrane protein</topology>
    </subcellularLocation>
</comment>
<feature type="transmembrane region" description="Helical" evidence="10">
    <location>
        <begin position="279"/>
        <end position="303"/>
    </location>
</feature>
<keyword evidence="3" id="KW-0633">Potassium transport</keyword>
<dbReference type="GO" id="GO:0015297">
    <property type="term" value="F:antiporter activity"/>
    <property type="evidence" value="ECO:0007669"/>
    <property type="project" value="InterPro"/>
</dbReference>
<feature type="domain" description="Cation/H+ exchanger transmembrane" evidence="11">
    <location>
        <begin position="47"/>
        <end position="213"/>
    </location>
</feature>
<keyword evidence="4 10" id="KW-0812">Transmembrane</keyword>
<evidence type="ECO:0000256" key="8">
    <source>
        <dbReference type="ARBA" id="ARBA00023136"/>
    </source>
</evidence>